<proteinExistence type="predicted"/>
<dbReference type="EMBL" id="HBGH01002297">
    <property type="protein sequence ID" value="CAD9225687.1"/>
    <property type="molecule type" value="Transcribed_RNA"/>
</dbReference>
<name>A0A7S1T757_9RHOD</name>
<reference evidence="1" key="1">
    <citation type="submission" date="2021-01" db="EMBL/GenBank/DDBJ databases">
        <authorList>
            <person name="Corre E."/>
            <person name="Pelletier E."/>
            <person name="Niang G."/>
            <person name="Scheremetjew M."/>
            <person name="Finn R."/>
            <person name="Kale V."/>
            <person name="Holt S."/>
            <person name="Cochrane G."/>
            <person name="Meng A."/>
            <person name="Brown T."/>
            <person name="Cohen L."/>
        </authorList>
    </citation>
    <scope>NUCLEOTIDE SEQUENCE</scope>
    <source>
        <strain evidence="1">SAG 36.94</strain>
    </source>
</reference>
<protein>
    <submittedName>
        <fullName evidence="1">Uncharacterized protein</fullName>
    </submittedName>
</protein>
<gene>
    <name evidence="1" type="ORF">CCAE0312_LOCUS1238</name>
</gene>
<organism evidence="1">
    <name type="scientific">Compsopogon caeruleus</name>
    <dbReference type="NCBI Taxonomy" id="31354"/>
    <lineage>
        <taxon>Eukaryota</taxon>
        <taxon>Rhodophyta</taxon>
        <taxon>Compsopogonophyceae</taxon>
        <taxon>Compsopogonales</taxon>
        <taxon>Compsopogonaceae</taxon>
        <taxon>Compsopogon</taxon>
    </lineage>
</organism>
<evidence type="ECO:0000313" key="1">
    <source>
        <dbReference type="EMBL" id="CAD9225687.1"/>
    </source>
</evidence>
<sequence>MDSAAILTIAHIAAQIPFGAPHGPYHPHLSLLTVWSLRSIVPPKMVLYTTREALKLLPSSKTNKARFHEFDWTMCTCATLMFEPPRELERPFSCLSLFPFPSQLFLSDI</sequence>
<dbReference type="AlphaFoldDB" id="A0A7S1T757"/>
<accession>A0A7S1T757</accession>